<evidence type="ECO:0000313" key="3">
    <source>
        <dbReference type="EMBL" id="KAK0138637.1"/>
    </source>
</evidence>
<keyword evidence="4" id="KW-1185">Reference proteome</keyword>
<dbReference type="PANTHER" id="PTHR31912:SF36">
    <property type="entry name" value="C2H2-TYPE DOMAIN-CONTAINING PROTEIN"/>
    <property type="match status" value="1"/>
</dbReference>
<evidence type="ECO:0000256" key="2">
    <source>
        <dbReference type="SAM" id="Phobius"/>
    </source>
</evidence>
<evidence type="ECO:0000256" key="1">
    <source>
        <dbReference type="SAM" id="MobiDB-lite"/>
    </source>
</evidence>
<sequence length="371" mass="44067">MVERVNGTFKKLTIPRNRVQSQRMDHQPGWRKPSSPGHKPHKLKLIFQYLVNQKYLSLESLSQRIQSFNYGYIERKNRPSGLKMDDSKGLGLNAIQSWCLVRNAPLIFGDVLERNNCYWNLLLLLIQIVNIVFSPVVTNGMTYFLKHLIKDHHKLFKSLFSEKRLIPKHHFMLHYPRCIRKIGPLLHVWCMRFEAKHHFFKRSVKNFKNITKALMNQHQRQLAYHWENFDFQRFEFGPVKKKNIDSLEGGDVLSSVFNVNAYCEVSTTNWVKNYGTEYQIGMFVCTGTNMEDPIFRKITNIIVHNEQAFILTCRVDTLYFDDHFNAYCINERADSFSVFPVMELIYYRPYDKQFSNEMCEKYYIVPHCHIV</sequence>
<keyword evidence="2" id="KW-0812">Transmembrane</keyword>
<keyword evidence="2" id="KW-1133">Transmembrane helix</keyword>
<reference evidence="3" key="1">
    <citation type="journal article" date="2023" name="Front. Mar. Sci.">
        <title>A new Merluccius polli reference genome to investigate the effects of global change in West African waters.</title>
        <authorList>
            <person name="Mateo J.L."/>
            <person name="Blanco-Fernandez C."/>
            <person name="Garcia-Vazquez E."/>
            <person name="Machado-Schiaffino G."/>
        </authorList>
    </citation>
    <scope>NUCLEOTIDE SEQUENCE</scope>
    <source>
        <strain evidence="3">C29</strain>
        <tissue evidence="3">Fin</tissue>
    </source>
</reference>
<dbReference type="PANTHER" id="PTHR31912">
    <property type="entry name" value="IP13529P"/>
    <property type="match status" value="1"/>
</dbReference>
<proteinExistence type="predicted"/>
<comment type="caution">
    <text evidence="3">The sequence shown here is derived from an EMBL/GenBank/DDBJ whole genome shotgun (WGS) entry which is preliminary data.</text>
</comment>
<dbReference type="Proteomes" id="UP001174136">
    <property type="component" value="Unassembled WGS sequence"/>
</dbReference>
<accession>A0AA47NWH3</accession>
<protein>
    <submittedName>
        <fullName evidence="3">Uncharacterized protein</fullName>
    </submittedName>
</protein>
<feature type="transmembrane region" description="Helical" evidence="2">
    <location>
        <begin position="118"/>
        <end position="145"/>
    </location>
</feature>
<dbReference type="AlphaFoldDB" id="A0AA47NWH3"/>
<name>A0AA47NWH3_MERPO</name>
<keyword evidence="2" id="KW-0472">Membrane</keyword>
<dbReference type="EMBL" id="JAOPHQ010004589">
    <property type="protein sequence ID" value="KAK0138637.1"/>
    <property type="molecule type" value="Genomic_DNA"/>
</dbReference>
<feature type="region of interest" description="Disordered" evidence="1">
    <location>
        <begin position="18"/>
        <end position="39"/>
    </location>
</feature>
<organism evidence="3 4">
    <name type="scientific">Merluccius polli</name>
    <name type="common">Benguela hake</name>
    <name type="synonym">Merluccius cadenati</name>
    <dbReference type="NCBI Taxonomy" id="89951"/>
    <lineage>
        <taxon>Eukaryota</taxon>
        <taxon>Metazoa</taxon>
        <taxon>Chordata</taxon>
        <taxon>Craniata</taxon>
        <taxon>Vertebrata</taxon>
        <taxon>Euteleostomi</taxon>
        <taxon>Actinopterygii</taxon>
        <taxon>Neopterygii</taxon>
        <taxon>Teleostei</taxon>
        <taxon>Neoteleostei</taxon>
        <taxon>Acanthomorphata</taxon>
        <taxon>Zeiogadaria</taxon>
        <taxon>Gadariae</taxon>
        <taxon>Gadiformes</taxon>
        <taxon>Gadoidei</taxon>
        <taxon>Merlucciidae</taxon>
        <taxon>Merluccius</taxon>
    </lineage>
</organism>
<gene>
    <name evidence="3" type="ORF">N1851_024825</name>
</gene>
<evidence type="ECO:0000313" key="4">
    <source>
        <dbReference type="Proteomes" id="UP001174136"/>
    </source>
</evidence>